<keyword evidence="4 7" id="KW-0747">Spliceosome</keyword>
<dbReference type="GO" id="GO:0000398">
    <property type="term" value="P:mRNA splicing, via spliceosome"/>
    <property type="evidence" value="ECO:0007669"/>
    <property type="project" value="UniProtKB-UniRule"/>
</dbReference>
<feature type="compositionally biased region" description="Acidic residues" evidence="8">
    <location>
        <begin position="199"/>
        <end position="210"/>
    </location>
</feature>
<comment type="similarity">
    <text evidence="2 7">Belongs to the PRP38 family.</text>
</comment>
<keyword evidence="5 7" id="KW-0508">mRNA splicing</keyword>
<comment type="subcellular location">
    <subcellularLocation>
        <location evidence="1 7">Nucleus</location>
    </subcellularLocation>
</comment>
<evidence type="ECO:0000256" key="2">
    <source>
        <dbReference type="ARBA" id="ARBA00006164"/>
    </source>
</evidence>
<dbReference type="GO" id="GO:0005681">
    <property type="term" value="C:spliceosomal complex"/>
    <property type="evidence" value="ECO:0007669"/>
    <property type="project" value="UniProtKB-KW"/>
</dbReference>
<gene>
    <name evidence="9" type="primary">MPUL0C07480</name>
    <name evidence="9" type="ORF">METSCH_C07480</name>
</gene>
<keyword evidence="6 7" id="KW-0539">Nucleus</keyword>
<evidence type="ECO:0000256" key="8">
    <source>
        <dbReference type="SAM" id="MobiDB-lite"/>
    </source>
</evidence>
<evidence type="ECO:0000313" key="10">
    <source>
        <dbReference type="Proteomes" id="UP000292447"/>
    </source>
</evidence>
<dbReference type="PANTHER" id="PTHR23142">
    <property type="entry name" value="PRE-MRNA-SPLICING FACTOR 38A-RELATED"/>
    <property type="match status" value="1"/>
</dbReference>
<evidence type="ECO:0000256" key="6">
    <source>
        <dbReference type="ARBA" id="ARBA00023242"/>
    </source>
</evidence>
<reference evidence="10" key="1">
    <citation type="submission" date="2019-03" db="EMBL/GenBank/DDBJ databases">
        <title>Snf2 controls pulcherriminic acid biosynthesis and connects pigmentation and antifungal activity of the yeast Metschnikowia pulcherrima.</title>
        <authorList>
            <person name="Gore-Lloyd D."/>
            <person name="Sumann I."/>
            <person name="Brachmann A.O."/>
            <person name="Schneeberger K."/>
            <person name="Ortiz-Merino R.A."/>
            <person name="Moreno-Beltran M."/>
            <person name="Schlaefli M."/>
            <person name="Kirner P."/>
            <person name="Santos Kron A."/>
            <person name="Wolfe K.H."/>
            <person name="Piel J."/>
            <person name="Ahrens C.H."/>
            <person name="Henk D."/>
            <person name="Freimoser F.M."/>
        </authorList>
    </citation>
    <scope>NUCLEOTIDE SEQUENCE [LARGE SCALE GENOMIC DNA]</scope>
    <source>
        <strain evidence="10">APC 1.2</strain>
    </source>
</reference>
<evidence type="ECO:0000313" key="9">
    <source>
        <dbReference type="EMBL" id="QBM88767.1"/>
    </source>
</evidence>
<evidence type="ECO:0000256" key="1">
    <source>
        <dbReference type="ARBA" id="ARBA00004123"/>
    </source>
</evidence>
<dbReference type="InterPro" id="IPR005037">
    <property type="entry name" value="PRP38"/>
</dbReference>
<keyword evidence="10" id="KW-1185">Reference proteome</keyword>
<sequence length="210" mass="24399">MDKRHVANKAGLMEPIVRHRVQDSLFYKQYLHLTNEQTLLPVIVEHVHYVGGTDASTRPSPFLCCLVRMLEIEPDLEIIQIYLRQNGHREFKYLTALTVLYCRMVMSASEFYAVHDEFIRDYRKLRFRPKNPVVIDGDVVHYTIRHMDEWVDEVATADRVVDVKTPFLNHRSVYVARGEAEERGYGDGTDSDGFSGENEPVDDEYESDSD</sequence>
<dbReference type="STRING" id="2163413.A0A4P6XMZ5"/>
<dbReference type="EMBL" id="CP034458">
    <property type="protein sequence ID" value="QBM88767.1"/>
    <property type="molecule type" value="Genomic_DNA"/>
</dbReference>
<organism evidence="9 10">
    <name type="scientific">Metschnikowia aff. pulcherrima</name>
    <dbReference type="NCBI Taxonomy" id="2163413"/>
    <lineage>
        <taxon>Eukaryota</taxon>
        <taxon>Fungi</taxon>
        <taxon>Dikarya</taxon>
        <taxon>Ascomycota</taxon>
        <taxon>Saccharomycotina</taxon>
        <taxon>Pichiomycetes</taxon>
        <taxon>Metschnikowiaceae</taxon>
        <taxon>Metschnikowia</taxon>
    </lineage>
</organism>
<accession>A0A4P6XMZ5</accession>
<feature type="region of interest" description="Disordered" evidence="8">
    <location>
        <begin position="179"/>
        <end position="210"/>
    </location>
</feature>
<name>A0A4P6XMZ5_9ASCO</name>
<evidence type="ECO:0000256" key="7">
    <source>
        <dbReference type="RuleBase" id="RU367025"/>
    </source>
</evidence>
<dbReference type="AlphaFoldDB" id="A0A4P6XMZ5"/>
<evidence type="ECO:0000256" key="3">
    <source>
        <dbReference type="ARBA" id="ARBA00022664"/>
    </source>
</evidence>
<dbReference type="Proteomes" id="UP000292447">
    <property type="component" value="Chromosome III"/>
</dbReference>
<protein>
    <recommendedName>
        <fullName evidence="7">Pre-mRNA-splicing factor 38</fullName>
    </recommendedName>
</protein>
<dbReference type="Pfam" id="PF03371">
    <property type="entry name" value="PRP38"/>
    <property type="match status" value="1"/>
</dbReference>
<evidence type="ECO:0000256" key="5">
    <source>
        <dbReference type="ARBA" id="ARBA00023187"/>
    </source>
</evidence>
<proteinExistence type="inferred from homology"/>
<evidence type="ECO:0000256" key="4">
    <source>
        <dbReference type="ARBA" id="ARBA00022728"/>
    </source>
</evidence>
<comment type="function">
    <text evidence="7">Required for pre-mRNA splicing.</text>
</comment>
<keyword evidence="3 7" id="KW-0507">mRNA processing</keyword>